<keyword evidence="7" id="KW-1185">Reference proteome</keyword>
<evidence type="ECO:0000313" key="7">
    <source>
        <dbReference type="Proteomes" id="UP000014155"/>
    </source>
</evidence>
<keyword evidence="3 5" id="KW-1133">Transmembrane helix</keyword>
<dbReference type="STRING" id="1195236.CTER_5144"/>
<proteinExistence type="predicted"/>
<accession>S0FQA7</accession>
<comment type="subcellular location">
    <subcellularLocation>
        <location evidence="1">Membrane</location>
        <topology evidence="1">Multi-pass membrane protein</topology>
    </subcellularLocation>
</comment>
<dbReference type="GO" id="GO:0016020">
    <property type="term" value="C:membrane"/>
    <property type="evidence" value="ECO:0007669"/>
    <property type="project" value="UniProtKB-SubCell"/>
</dbReference>
<sequence length="231" mass="23964">MKEILATPVFALLISLLAFEIGIFVNKKTRLAVFNPLMLAILIVIGILIVFKIPLEDYKKGGDFISLFLTPATVILAVPLYKNIHSLKKDYVAIIGGVIMGCITAILSIWLMGKAFGLSPELLASLIPKSITTPLGIELSNQLGGIPSVTVAAIVITGIVGAVLAPALLKVLGIKDKTAKGIAIGTSAHALGTTKAVELGETEGAMSGLAIGLAGLVTVIIATILSRVGLF</sequence>
<protein>
    <submittedName>
        <fullName evidence="6">LrgB family protein</fullName>
    </submittedName>
</protein>
<dbReference type="InterPro" id="IPR007300">
    <property type="entry name" value="CidB/LrgB"/>
</dbReference>
<gene>
    <name evidence="6" type="ORF">CTER_5144</name>
</gene>
<feature type="transmembrane region" description="Helical" evidence="5">
    <location>
        <begin position="209"/>
        <end position="230"/>
    </location>
</feature>
<evidence type="ECO:0000256" key="5">
    <source>
        <dbReference type="SAM" id="Phobius"/>
    </source>
</evidence>
<evidence type="ECO:0000256" key="1">
    <source>
        <dbReference type="ARBA" id="ARBA00004141"/>
    </source>
</evidence>
<reference evidence="6 7" key="1">
    <citation type="journal article" date="2013" name="Genome Announc.">
        <title>Draft Genome Sequence of the Cellulolytic, Mesophilic, Anaerobic Bacterium Clostridium termitidis Strain CT1112 (DSM 5398).</title>
        <authorList>
            <person name="Lal S."/>
            <person name="Ramachandran U."/>
            <person name="Zhang X."/>
            <person name="Munir R."/>
            <person name="Sparling R."/>
            <person name="Levin D.B."/>
        </authorList>
    </citation>
    <scope>NUCLEOTIDE SEQUENCE [LARGE SCALE GENOMIC DNA]</scope>
    <source>
        <strain evidence="6 7">CT1112</strain>
    </source>
</reference>
<name>S0FQA7_RUMCE</name>
<feature type="transmembrane region" description="Helical" evidence="5">
    <location>
        <begin position="6"/>
        <end position="25"/>
    </location>
</feature>
<feature type="transmembrane region" description="Helical" evidence="5">
    <location>
        <begin position="91"/>
        <end position="113"/>
    </location>
</feature>
<keyword evidence="2 5" id="KW-0812">Transmembrane</keyword>
<dbReference type="PANTHER" id="PTHR30249">
    <property type="entry name" value="PUTATIVE SEROTONIN TRANSPORTER"/>
    <property type="match status" value="1"/>
</dbReference>
<dbReference type="EMBL" id="AORV01000008">
    <property type="protein sequence ID" value="EMS74047.1"/>
    <property type="molecule type" value="Genomic_DNA"/>
</dbReference>
<dbReference type="Proteomes" id="UP000014155">
    <property type="component" value="Unassembled WGS sequence"/>
</dbReference>
<dbReference type="PATRIC" id="fig|1195236.3.peg.250"/>
<dbReference type="RefSeq" id="WP_004623097.1">
    <property type="nucleotide sequence ID" value="NZ_AORV01000008.1"/>
</dbReference>
<dbReference type="eggNOG" id="COG1346">
    <property type="taxonomic scope" value="Bacteria"/>
</dbReference>
<feature type="transmembrane region" description="Helical" evidence="5">
    <location>
        <begin position="149"/>
        <end position="169"/>
    </location>
</feature>
<dbReference type="AlphaFoldDB" id="S0FQA7"/>
<feature type="transmembrane region" description="Helical" evidence="5">
    <location>
        <begin position="32"/>
        <end position="53"/>
    </location>
</feature>
<keyword evidence="4 5" id="KW-0472">Membrane</keyword>
<feature type="transmembrane region" description="Helical" evidence="5">
    <location>
        <begin position="65"/>
        <end position="84"/>
    </location>
</feature>
<evidence type="ECO:0000313" key="6">
    <source>
        <dbReference type="EMBL" id="EMS74047.1"/>
    </source>
</evidence>
<evidence type="ECO:0000256" key="3">
    <source>
        <dbReference type="ARBA" id="ARBA00022989"/>
    </source>
</evidence>
<evidence type="ECO:0000256" key="2">
    <source>
        <dbReference type="ARBA" id="ARBA00022692"/>
    </source>
</evidence>
<organism evidence="6 7">
    <name type="scientific">Ruminiclostridium cellobioparum subsp. termitidis CT1112</name>
    <dbReference type="NCBI Taxonomy" id="1195236"/>
    <lineage>
        <taxon>Bacteria</taxon>
        <taxon>Bacillati</taxon>
        <taxon>Bacillota</taxon>
        <taxon>Clostridia</taxon>
        <taxon>Eubacteriales</taxon>
        <taxon>Oscillospiraceae</taxon>
        <taxon>Ruminiclostridium</taxon>
    </lineage>
</organism>
<dbReference type="PANTHER" id="PTHR30249:SF0">
    <property type="entry name" value="PLASTIDAL GLYCOLATE_GLYCERATE TRANSLOCATOR 1, CHLOROPLASTIC"/>
    <property type="match status" value="1"/>
</dbReference>
<evidence type="ECO:0000256" key="4">
    <source>
        <dbReference type="ARBA" id="ARBA00023136"/>
    </source>
</evidence>
<dbReference type="Pfam" id="PF04172">
    <property type="entry name" value="LrgB"/>
    <property type="match status" value="1"/>
</dbReference>
<comment type="caution">
    <text evidence="6">The sequence shown here is derived from an EMBL/GenBank/DDBJ whole genome shotgun (WGS) entry which is preliminary data.</text>
</comment>